<name>A0A0E4BST6_9BRAD</name>
<protein>
    <submittedName>
        <fullName evidence="1">FAD-dependent oxidoreductase</fullName>
    </submittedName>
</protein>
<reference evidence="1 2" key="1">
    <citation type="submission" date="2014-11" db="EMBL/GenBank/DDBJ databases">
        <title>Symbiosis island explosion on the genome of extra-slow-growing strains of soybean bradyrhizobia with massive insertion sequences.</title>
        <authorList>
            <person name="Iida T."/>
            <person name="Minamisawa K."/>
        </authorList>
    </citation>
    <scope>NUCLEOTIDE SEQUENCE [LARGE SCALE GENOMIC DNA]</scope>
    <source>
        <strain evidence="1 2">NK6</strain>
    </source>
</reference>
<accession>A0A0E4BST6</accession>
<dbReference type="AlphaFoldDB" id="A0A0E4BST6"/>
<dbReference type="Proteomes" id="UP000063308">
    <property type="component" value="Chromosome"/>
</dbReference>
<dbReference type="EMBL" id="AP014685">
    <property type="protein sequence ID" value="BAR59317.1"/>
    <property type="molecule type" value="Genomic_DNA"/>
</dbReference>
<proteinExistence type="predicted"/>
<gene>
    <name evidence="1" type="ORF">NK6_6164</name>
</gene>
<sequence>MTIGGKPDWFLNCLGAGFVVVTFDQAVDNERIEVGPIEARVIRVGRDIDDPRGVLASRYGTSTGTTYLFRPDQYVAARWAGFDEGEISAALLRATAQDAVRQKEIAA</sequence>
<dbReference type="Gene3D" id="3.40.30.120">
    <property type="match status" value="1"/>
</dbReference>
<evidence type="ECO:0000313" key="1">
    <source>
        <dbReference type="EMBL" id="BAR59317.1"/>
    </source>
</evidence>
<organism evidence="1 2">
    <name type="scientific">Bradyrhizobium diazoefficiens</name>
    <dbReference type="NCBI Taxonomy" id="1355477"/>
    <lineage>
        <taxon>Bacteria</taxon>
        <taxon>Pseudomonadati</taxon>
        <taxon>Pseudomonadota</taxon>
        <taxon>Alphaproteobacteria</taxon>
        <taxon>Hyphomicrobiales</taxon>
        <taxon>Nitrobacteraceae</taxon>
        <taxon>Bradyrhizobium</taxon>
    </lineage>
</organism>
<evidence type="ECO:0000313" key="2">
    <source>
        <dbReference type="Proteomes" id="UP000063308"/>
    </source>
</evidence>